<evidence type="ECO:0000256" key="1">
    <source>
        <dbReference type="SAM" id="MobiDB-lite"/>
    </source>
</evidence>
<organism evidence="2 3">
    <name type="scientific">Diaphorina citri</name>
    <name type="common">Asian citrus psyllid</name>
    <dbReference type="NCBI Taxonomy" id="121845"/>
    <lineage>
        <taxon>Eukaryota</taxon>
        <taxon>Metazoa</taxon>
        <taxon>Ecdysozoa</taxon>
        <taxon>Arthropoda</taxon>
        <taxon>Hexapoda</taxon>
        <taxon>Insecta</taxon>
        <taxon>Pterygota</taxon>
        <taxon>Neoptera</taxon>
        <taxon>Paraneoptera</taxon>
        <taxon>Hemiptera</taxon>
        <taxon>Sternorrhyncha</taxon>
        <taxon>Psylloidea</taxon>
        <taxon>Psyllidae</taxon>
        <taxon>Diaphorininae</taxon>
        <taxon>Diaphorina</taxon>
    </lineage>
</organism>
<reference evidence="3" key="1">
    <citation type="submission" date="2025-08" db="UniProtKB">
        <authorList>
            <consortium name="RefSeq"/>
        </authorList>
    </citation>
    <scope>IDENTIFICATION</scope>
</reference>
<sequence length="169" mass="19187">MDAEQNKDMTTQKNICQEMTDLYYAMDSMNRGGTARDIEIITRKEAGTYQKLMTMPDVIRGDYSTDISPPLESNPQPSDPNARQQECEQPVPSPNEAPAHPTRGVEPYNPRTVRLEPILVVLTRQLRLVERKLLILEQKVEKTGRIDFTKTVTFLSVTCIGIFVTKAFL</sequence>
<feature type="region of interest" description="Disordered" evidence="1">
    <location>
        <begin position="60"/>
        <end position="108"/>
    </location>
</feature>
<feature type="compositionally biased region" description="Polar residues" evidence="1">
    <location>
        <begin position="65"/>
        <end position="84"/>
    </location>
</feature>
<dbReference type="GeneID" id="103509274"/>
<accession>A0A1S3D138</accession>
<name>A0A1S3D138_DIACI</name>
<evidence type="ECO:0000313" key="2">
    <source>
        <dbReference type="Proteomes" id="UP000079169"/>
    </source>
</evidence>
<dbReference type="AlphaFoldDB" id="A0A1S3D138"/>
<keyword evidence="2" id="KW-1185">Reference proteome</keyword>
<dbReference type="KEGG" id="dci:103509274"/>
<dbReference type="Proteomes" id="UP000079169">
    <property type="component" value="Unplaced"/>
</dbReference>
<proteinExistence type="predicted"/>
<evidence type="ECO:0000313" key="3">
    <source>
        <dbReference type="RefSeq" id="XP_008472091.1"/>
    </source>
</evidence>
<protein>
    <submittedName>
        <fullName evidence="3">Uncharacterized protein LOC103509274</fullName>
    </submittedName>
</protein>
<dbReference type="PaxDb" id="121845-A0A1S3D138"/>
<gene>
    <name evidence="3" type="primary">LOC103509274</name>
</gene>
<dbReference type="RefSeq" id="XP_008472091.1">
    <property type="nucleotide sequence ID" value="XM_008473869.2"/>
</dbReference>